<accession>Q0AX24</accession>
<keyword evidence="4 6" id="KW-0472">Membrane</keyword>
<protein>
    <recommendedName>
        <fullName evidence="7">Lipopolysaccharide assembly protein A domain-containing protein</fullName>
    </recommendedName>
</protein>
<evidence type="ECO:0000256" key="1">
    <source>
        <dbReference type="ARBA" id="ARBA00022475"/>
    </source>
</evidence>
<proteinExistence type="predicted"/>
<dbReference type="PANTHER" id="PTHR41335:SF1">
    <property type="entry name" value="MEMBRANE PROTEIN"/>
    <property type="match status" value="1"/>
</dbReference>
<feature type="transmembrane region" description="Helical" evidence="6">
    <location>
        <begin position="50"/>
        <end position="71"/>
    </location>
</feature>
<dbReference type="KEGG" id="swo:Swol_1423"/>
<dbReference type="AlphaFoldDB" id="Q0AX24"/>
<evidence type="ECO:0000259" key="7">
    <source>
        <dbReference type="Pfam" id="PF06305"/>
    </source>
</evidence>
<dbReference type="PANTHER" id="PTHR41335">
    <property type="entry name" value="MEMBRANE PROTEIN-RELATED"/>
    <property type="match status" value="1"/>
</dbReference>
<dbReference type="Pfam" id="PF06305">
    <property type="entry name" value="LapA_dom"/>
    <property type="match status" value="1"/>
</dbReference>
<reference evidence="9" key="1">
    <citation type="journal article" date="2010" name="Environ. Microbiol.">
        <title>The genome of Syntrophomonas wolfei: new insights into syntrophic metabolism and biohydrogen production.</title>
        <authorList>
            <person name="Sieber J.R."/>
            <person name="Sims D.R."/>
            <person name="Han C."/>
            <person name="Kim E."/>
            <person name="Lykidis A."/>
            <person name="Lapidus A.L."/>
            <person name="McDonnald E."/>
            <person name="Rohlin L."/>
            <person name="Culley D.E."/>
            <person name="Gunsalus R."/>
            <person name="McInerney M.J."/>
        </authorList>
    </citation>
    <scope>NUCLEOTIDE SEQUENCE [LARGE SCALE GENOMIC DNA]</scope>
    <source>
        <strain evidence="9">DSM 2245B / Goettingen</strain>
    </source>
</reference>
<dbReference type="Proteomes" id="UP000001968">
    <property type="component" value="Chromosome"/>
</dbReference>
<keyword evidence="9" id="KW-1185">Reference proteome</keyword>
<feature type="transmembrane region" description="Helical" evidence="6">
    <location>
        <begin position="12"/>
        <end position="30"/>
    </location>
</feature>
<organism evidence="8 9">
    <name type="scientific">Syntrophomonas wolfei subsp. wolfei (strain DSM 2245B / Goettingen)</name>
    <dbReference type="NCBI Taxonomy" id="335541"/>
    <lineage>
        <taxon>Bacteria</taxon>
        <taxon>Bacillati</taxon>
        <taxon>Bacillota</taxon>
        <taxon>Clostridia</taxon>
        <taxon>Eubacteriales</taxon>
        <taxon>Syntrophomonadaceae</taxon>
        <taxon>Syntrophomonas</taxon>
    </lineage>
</organism>
<evidence type="ECO:0000313" key="8">
    <source>
        <dbReference type="EMBL" id="ABI68730.1"/>
    </source>
</evidence>
<dbReference type="EMBL" id="CP000448">
    <property type="protein sequence ID" value="ABI68730.1"/>
    <property type="molecule type" value="Genomic_DNA"/>
</dbReference>
<keyword evidence="3 6" id="KW-1133">Transmembrane helix</keyword>
<evidence type="ECO:0000256" key="3">
    <source>
        <dbReference type="ARBA" id="ARBA00022989"/>
    </source>
</evidence>
<dbReference type="InterPro" id="IPR010445">
    <property type="entry name" value="LapA_dom"/>
</dbReference>
<feature type="domain" description="Lipopolysaccharide assembly protein A" evidence="7">
    <location>
        <begin position="31"/>
        <end position="94"/>
    </location>
</feature>
<sequence>MKEAEKGGEYMRAYLFIALIIAILTGVFIFQNTAMVEVHFLNWVSPEISLALVILLALCSGALLTFLLDSVRYFQIASKIRELTVSNKKLQTENDRLKRQQKDEENKKGDVMADGRE</sequence>
<evidence type="ECO:0000256" key="6">
    <source>
        <dbReference type="SAM" id="Phobius"/>
    </source>
</evidence>
<dbReference type="HOGENOM" id="CLU_2083711_0_0_9"/>
<dbReference type="eggNOG" id="COG5416">
    <property type="taxonomic scope" value="Bacteria"/>
</dbReference>
<evidence type="ECO:0000256" key="2">
    <source>
        <dbReference type="ARBA" id="ARBA00022692"/>
    </source>
</evidence>
<evidence type="ECO:0000313" key="9">
    <source>
        <dbReference type="Proteomes" id="UP000001968"/>
    </source>
</evidence>
<keyword evidence="2 6" id="KW-0812">Transmembrane</keyword>
<dbReference type="STRING" id="335541.Swol_1423"/>
<gene>
    <name evidence="8" type="ordered locus">Swol_1423</name>
</gene>
<name>Q0AX24_SYNWW</name>
<feature type="region of interest" description="Disordered" evidence="5">
    <location>
        <begin position="94"/>
        <end position="117"/>
    </location>
</feature>
<dbReference type="GO" id="GO:0005886">
    <property type="term" value="C:plasma membrane"/>
    <property type="evidence" value="ECO:0007669"/>
    <property type="project" value="InterPro"/>
</dbReference>
<evidence type="ECO:0000256" key="5">
    <source>
        <dbReference type="SAM" id="MobiDB-lite"/>
    </source>
</evidence>
<keyword evidence="1" id="KW-1003">Cell membrane</keyword>
<evidence type="ECO:0000256" key="4">
    <source>
        <dbReference type="ARBA" id="ARBA00023136"/>
    </source>
</evidence>